<dbReference type="InterPro" id="IPR055166">
    <property type="entry name" value="Transc_reg_Sar_Rot_HTH"/>
</dbReference>
<dbReference type="InterPro" id="IPR000835">
    <property type="entry name" value="HTH_MarR-typ"/>
</dbReference>
<dbReference type="PANTHER" id="PTHR33164">
    <property type="entry name" value="TRANSCRIPTIONAL REGULATOR, MARR FAMILY"/>
    <property type="match status" value="1"/>
</dbReference>
<name>A0A8J7RJU5_9BACT</name>
<feature type="domain" description="HTH marR-type" evidence="4">
    <location>
        <begin position="18"/>
        <end position="152"/>
    </location>
</feature>
<dbReference type="PANTHER" id="PTHR33164:SF101">
    <property type="entry name" value="TRANSCRIPTIONAL REPRESSOR MPRA"/>
    <property type="match status" value="1"/>
</dbReference>
<protein>
    <submittedName>
        <fullName evidence="5">MarR family transcriptional regulator</fullName>
    </submittedName>
</protein>
<dbReference type="Gene3D" id="1.10.10.10">
    <property type="entry name" value="Winged helix-like DNA-binding domain superfamily/Winged helix DNA-binding domain"/>
    <property type="match status" value="1"/>
</dbReference>
<organism evidence="5 6">
    <name type="scientific">Natronogracilivirga saccharolytica</name>
    <dbReference type="NCBI Taxonomy" id="2812953"/>
    <lineage>
        <taxon>Bacteria</taxon>
        <taxon>Pseudomonadati</taxon>
        <taxon>Balneolota</taxon>
        <taxon>Balneolia</taxon>
        <taxon>Balneolales</taxon>
        <taxon>Cyclonatronaceae</taxon>
        <taxon>Natronogracilivirga</taxon>
    </lineage>
</organism>
<evidence type="ECO:0000259" key="4">
    <source>
        <dbReference type="PROSITE" id="PS50995"/>
    </source>
</evidence>
<dbReference type="Pfam" id="PF22381">
    <property type="entry name" value="Staph_reg_Sar_Rot"/>
    <property type="match status" value="1"/>
</dbReference>
<dbReference type="GO" id="GO:0003677">
    <property type="term" value="F:DNA binding"/>
    <property type="evidence" value="ECO:0007669"/>
    <property type="project" value="UniProtKB-KW"/>
</dbReference>
<dbReference type="SMART" id="SM00347">
    <property type="entry name" value="HTH_MARR"/>
    <property type="match status" value="1"/>
</dbReference>
<dbReference type="GO" id="GO:0006950">
    <property type="term" value="P:response to stress"/>
    <property type="evidence" value="ECO:0007669"/>
    <property type="project" value="TreeGrafter"/>
</dbReference>
<dbReference type="PROSITE" id="PS50995">
    <property type="entry name" value="HTH_MARR_2"/>
    <property type="match status" value="1"/>
</dbReference>
<keyword evidence="6" id="KW-1185">Reference proteome</keyword>
<sequence>MQSLKEEIRQNQEFESVQQEAIISLLLTTDRLKRRLSDLTGQYDITPQQYNVLRILYGAGSRGLPTLEIMNRMIERSPGITRLLDRIDRKGLMTKQRSTSDRRTQICTITPEGIRLIDEMSGPMKELTRDVMSHLDDKKLRDLLELLFLVRKGM</sequence>
<evidence type="ECO:0000313" key="6">
    <source>
        <dbReference type="Proteomes" id="UP000673975"/>
    </source>
</evidence>
<dbReference type="InterPro" id="IPR036390">
    <property type="entry name" value="WH_DNA-bd_sf"/>
</dbReference>
<evidence type="ECO:0000256" key="1">
    <source>
        <dbReference type="ARBA" id="ARBA00023015"/>
    </source>
</evidence>
<evidence type="ECO:0000256" key="2">
    <source>
        <dbReference type="ARBA" id="ARBA00023125"/>
    </source>
</evidence>
<gene>
    <name evidence="5" type="ORF">NATSA_05540</name>
</gene>
<dbReference type="SUPFAM" id="SSF46785">
    <property type="entry name" value="Winged helix' DNA-binding domain"/>
    <property type="match status" value="1"/>
</dbReference>
<dbReference type="AlphaFoldDB" id="A0A8J7RJU5"/>
<keyword evidence="2" id="KW-0238">DNA-binding</keyword>
<accession>A0A8J7RJU5</accession>
<dbReference type="Proteomes" id="UP000673975">
    <property type="component" value="Unassembled WGS sequence"/>
</dbReference>
<keyword evidence="1" id="KW-0805">Transcription regulation</keyword>
<dbReference type="GO" id="GO:0003700">
    <property type="term" value="F:DNA-binding transcription factor activity"/>
    <property type="evidence" value="ECO:0007669"/>
    <property type="project" value="InterPro"/>
</dbReference>
<keyword evidence="3" id="KW-0804">Transcription</keyword>
<dbReference type="PRINTS" id="PR00598">
    <property type="entry name" value="HTHMARR"/>
</dbReference>
<dbReference type="InterPro" id="IPR036388">
    <property type="entry name" value="WH-like_DNA-bd_sf"/>
</dbReference>
<evidence type="ECO:0000256" key="3">
    <source>
        <dbReference type="ARBA" id="ARBA00023163"/>
    </source>
</evidence>
<proteinExistence type="predicted"/>
<dbReference type="EMBL" id="JAFIDN010000003">
    <property type="protein sequence ID" value="MBP3192120.1"/>
    <property type="molecule type" value="Genomic_DNA"/>
</dbReference>
<evidence type="ECO:0000313" key="5">
    <source>
        <dbReference type="EMBL" id="MBP3192120.1"/>
    </source>
</evidence>
<dbReference type="InterPro" id="IPR039422">
    <property type="entry name" value="MarR/SlyA-like"/>
</dbReference>
<comment type="caution">
    <text evidence="5">The sequence shown here is derived from an EMBL/GenBank/DDBJ whole genome shotgun (WGS) entry which is preliminary data.</text>
</comment>
<dbReference type="RefSeq" id="WP_210511015.1">
    <property type="nucleotide sequence ID" value="NZ_JAFIDN010000003.1"/>
</dbReference>
<reference evidence="5" key="1">
    <citation type="submission" date="2021-02" db="EMBL/GenBank/DDBJ databases">
        <title>Natronogracilivirga saccharolytica gen. nov. sp. nov. a new anaerobic, haloalkiliphilic carbohydrate-fermenting bacterium from soda lake and proposing of Cyclonatronumiaceae fam. nov. in the phylum Balneolaeota.</title>
        <authorList>
            <person name="Zhilina T.N."/>
            <person name="Sorokin D.Y."/>
            <person name="Zavarzina D.G."/>
            <person name="Toshchakov S.V."/>
            <person name="Kublanov I.V."/>
        </authorList>
    </citation>
    <scope>NUCLEOTIDE SEQUENCE</scope>
    <source>
        <strain evidence="5">Z-1702</strain>
    </source>
</reference>